<feature type="region of interest" description="Disordered" evidence="2">
    <location>
        <begin position="291"/>
        <end position="310"/>
    </location>
</feature>
<dbReference type="STRING" id="71139.A0A059CR33"/>
<dbReference type="SUPFAM" id="SSF82708">
    <property type="entry name" value="R3H domain"/>
    <property type="match status" value="1"/>
</dbReference>
<evidence type="ECO:0000259" key="3">
    <source>
        <dbReference type="PROSITE" id="PS51061"/>
    </source>
</evidence>
<dbReference type="PROSITE" id="PS51061">
    <property type="entry name" value="R3H"/>
    <property type="match status" value="1"/>
</dbReference>
<dbReference type="Pfam" id="PF01424">
    <property type="entry name" value="R3H"/>
    <property type="match status" value="1"/>
</dbReference>
<dbReference type="Gene3D" id="3.30.1370.50">
    <property type="entry name" value="R3H-like domain"/>
    <property type="match status" value="1"/>
</dbReference>
<dbReference type="PROSITE" id="PS51673">
    <property type="entry name" value="SUZ"/>
    <property type="match status" value="1"/>
</dbReference>
<dbReference type="SMART" id="SM00393">
    <property type="entry name" value="R3H"/>
    <property type="match status" value="1"/>
</dbReference>
<protein>
    <recommendedName>
        <fullName evidence="6">R3H domain-containing protein</fullName>
    </recommendedName>
</protein>
<dbReference type="Gramene" id="KCW80646">
    <property type="protein sequence ID" value="KCW80646"/>
    <property type="gene ID" value="EUGRSUZ_C02023"/>
</dbReference>
<sequence>MSINQFAMVEELASLVKDNFPCKHLVLSVEEGLVNFLQDDSSGDEILELEPMNPYNRLLLHRLADIFGFAHESVGEGDDRHLILERCPETSIPSILVSDILWQSDEPQPPPSSYQILRRKDAPTVLITNVPSSQDTFKEREAAYLAARERIFAFDSQEMREPVTQRPRNVPVVARRMIAHALGQKIGANDQDASVKNSEGYEVGTNGFIVPENDNYTLEPDQNMSEKAKGENHDVCATLTGRKVPKGSVQKYANVPSSRSGRGENVANKEYLKKEHIGAAKRMFAQALGRSSVRDGLHSKGAESNQSSST</sequence>
<dbReference type="OMA" id="CERNVSD"/>
<accession>A0A059CR33</accession>
<dbReference type="CDD" id="cd02642">
    <property type="entry name" value="R3H_encore_like"/>
    <property type="match status" value="1"/>
</dbReference>
<dbReference type="EMBL" id="KK198755">
    <property type="protein sequence ID" value="KCW80646.1"/>
    <property type="molecule type" value="Genomic_DNA"/>
</dbReference>
<keyword evidence="1" id="KW-0597">Phosphoprotein</keyword>
<dbReference type="InterPro" id="IPR036867">
    <property type="entry name" value="R3H_dom_sf"/>
</dbReference>
<evidence type="ECO:0000256" key="2">
    <source>
        <dbReference type="SAM" id="MobiDB-lite"/>
    </source>
</evidence>
<dbReference type="InterPro" id="IPR001374">
    <property type="entry name" value="R3H_dom"/>
</dbReference>
<dbReference type="GO" id="GO:0003676">
    <property type="term" value="F:nucleic acid binding"/>
    <property type="evidence" value="ECO:0007669"/>
    <property type="project" value="UniProtKB-UniRule"/>
</dbReference>
<evidence type="ECO:0000256" key="1">
    <source>
        <dbReference type="ARBA" id="ARBA00022553"/>
    </source>
</evidence>
<dbReference type="eggNOG" id="ENOG502QUC8">
    <property type="taxonomic scope" value="Eukaryota"/>
</dbReference>
<name>A0A059CR33_EUCGR</name>
<feature type="compositionally biased region" description="Basic and acidic residues" evidence="2">
    <location>
        <begin position="292"/>
        <end position="301"/>
    </location>
</feature>
<dbReference type="InterPro" id="IPR051937">
    <property type="entry name" value="R3H_domain_containing"/>
</dbReference>
<dbReference type="PANTHER" id="PTHR15672">
    <property type="entry name" value="CAMP-REGULATED PHOSPHOPROTEIN 21 RELATED R3H DOMAIN CONTAINING PROTEIN"/>
    <property type="match status" value="1"/>
</dbReference>
<dbReference type="Pfam" id="PF12752">
    <property type="entry name" value="SUZ"/>
    <property type="match status" value="1"/>
</dbReference>
<dbReference type="AlphaFoldDB" id="A0A059CR33"/>
<evidence type="ECO:0008006" key="6">
    <source>
        <dbReference type="Google" id="ProtNLM"/>
    </source>
</evidence>
<dbReference type="InParanoid" id="A0A059CR33"/>
<dbReference type="InterPro" id="IPR024771">
    <property type="entry name" value="SUZ"/>
</dbReference>
<organism evidence="5">
    <name type="scientific">Eucalyptus grandis</name>
    <name type="common">Flooded gum</name>
    <dbReference type="NCBI Taxonomy" id="71139"/>
    <lineage>
        <taxon>Eukaryota</taxon>
        <taxon>Viridiplantae</taxon>
        <taxon>Streptophyta</taxon>
        <taxon>Embryophyta</taxon>
        <taxon>Tracheophyta</taxon>
        <taxon>Spermatophyta</taxon>
        <taxon>Magnoliopsida</taxon>
        <taxon>eudicotyledons</taxon>
        <taxon>Gunneridae</taxon>
        <taxon>Pentapetalae</taxon>
        <taxon>rosids</taxon>
        <taxon>malvids</taxon>
        <taxon>Myrtales</taxon>
        <taxon>Myrtaceae</taxon>
        <taxon>Myrtoideae</taxon>
        <taxon>Eucalypteae</taxon>
        <taxon>Eucalyptus</taxon>
    </lineage>
</organism>
<reference evidence="5" key="1">
    <citation type="submission" date="2013-07" db="EMBL/GenBank/DDBJ databases">
        <title>The genome of Eucalyptus grandis.</title>
        <authorList>
            <person name="Schmutz J."/>
            <person name="Hayes R."/>
            <person name="Myburg A."/>
            <person name="Tuskan G."/>
            <person name="Grattapaglia D."/>
            <person name="Rokhsar D.S."/>
        </authorList>
    </citation>
    <scope>NUCLEOTIDE SEQUENCE</scope>
    <source>
        <tissue evidence="5">Leaf extractions</tissue>
    </source>
</reference>
<dbReference type="PANTHER" id="PTHR15672:SF25">
    <property type="entry name" value="OS01G0100600 PROTEIN"/>
    <property type="match status" value="1"/>
</dbReference>
<evidence type="ECO:0000313" key="5">
    <source>
        <dbReference type="EMBL" id="KCW80646.1"/>
    </source>
</evidence>
<feature type="domain" description="SUZ" evidence="4">
    <location>
        <begin position="91"/>
        <end position="156"/>
    </location>
</feature>
<proteinExistence type="predicted"/>
<feature type="domain" description="R3H" evidence="3">
    <location>
        <begin position="23"/>
        <end position="88"/>
    </location>
</feature>
<gene>
    <name evidence="5" type="ORF">EUGRSUZ_C02023</name>
</gene>
<evidence type="ECO:0000259" key="4">
    <source>
        <dbReference type="PROSITE" id="PS51673"/>
    </source>
</evidence>